<dbReference type="SUPFAM" id="SSF54427">
    <property type="entry name" value="NTF2-like"/>
    <property type="match status" value="1"/>
</dbReference>
<dbReference type="EMBL" id="JARUMK010000001">
    <property type="protein sequence ID" value="MEH0563868.1"/>
    <property type="molecule type" value="Genomic_DNA"/>
</dbReference>
<dbReference type="Proteomes" id="UP001382181">
    <property type="component" value="Unassembled WGS sequence"/>
</dbReference>
<keyword evidence="3" id="KW-1185">Reference proteome</keyword>
<dbReference type="RefSeq" id="WP_319221209.1">
    <property type="nucleotide sequence ID" value="NZ_JARUMK010000001.1"/>
</dbReference>
<evidence type="ECO:0000313" key="2">
    <source>
        <dbReference type="EMBL" id="MEH0563868.1"/>
    </source>
</evidence>
<sequence>MDSTAVTELVEKYIAIWNETDEGARRVMLDEVFTPDGAYVDPMVEADGVAAIDAYIATSQQNFPGMLFSHGAVLTHHDTVHFPWELGTPGEAPAVSGYDVAVFEGGRISRLYGFFEGF</sequence>
<protein>
    <submittedName>
        <fullName evidence="2">Nuclear transport factor 2 family protein</fullName>
    </submittedName>
</protein>
<organism evidence="2 3">
    <name type="scientific">Streptomyces silvae</name>
    <dbReference type="NCBI Taxonomy" id="2803812"/>
    <lineage>
        <taxon>Bacteria</taxon>
        <taxon>Bacillati</taxon>
        <taxon>Actinomycetota</taxon>
        <taxon>Actinomycetes</taxon>
        <taxon>Kitasatosporales</taxon>
        <taxon>Streptomycetaceae</taxon>
        <taxon>Streptomyces</taxon>
    </lineage>
</organism>
<proteinExistence type="predicted"/>
<dbReference type="Pfam" id="PF12680">
    <property type="entry name" value="SnoaL_2"/>
    <property type="match status" value="1"/>
</dbReference>
<accession>A0ABU8AD89</accession>
<dbReference type="InterPro" id="IPR037401">
    <property type="entry name" value="SnoaL-like"/>
</dbReference>
<comment type="caution">
    <text evidence="2">The sequence shown here is derived from an EMBL/GenBank/DDBJ whole genome shotgun (WGS) entry which is preliminary data.</text>
</comment>
<dbReference type="InterPro" id="IPR032710">
    <property type="entry name" value="NTF2-like_dom_sf"/>
</dbReference>
<evidence type="ECO:0000313" key="3">
    <source>
        <dbReference type="Proteomes" id="UP001382181"/>
    </source>
</evidence>
<dbReference type="Gene3D" id="3.10.450.50">
    <property type="match status" value="1"/>
</dbReference>
<gene>
    <name evidence="2" type="ORF">QBA37_32300</name>
</gene>
<name>A0ABU8AD89_9ACTN</name>
<feature type="domain" description="SnoaL-like" evidence="1">
    <location>
        <begin position="10"/>
        <end position="110"/>
    </location>
</feature>
<evidence type="ECO:0000259" key="1">
    <source>
        <dbReference type="Pfam" id="PF12680"/>
    </source>
</evidence>
<reference evidence="2 3" key="1">
    <citation type="submission" date="2023-04" db="EMBL/GenBank/DDBJ databases">
        <title>Genomic diversity of scab-causing Streptomyces spp. in the province of Quebec, Canada.</title>
        <authorList>
            <person name="Biessy A."/>
            <person name="Cadieux M."/>
            <person name="Ciotola M."/>
            <person name="Filion M."/>
        </authorList>
    </citation>
    <scope>NUCLEOTIDE SEQUENCE [LARGE SCALE GENOMIC DNA]</scope>
    <source>
        <strain evidence="2 3">B21-103</strain>
    </source>
</reference>